<feature type="transmembrane region" description="Helical" evidence="1">
    <location>
        <begin position="336"/>
        <end position="357"/>
    </location>
</feature>
<feature type="transmembrane region" description="Helical" evidence="1">
    <location>
        <begin position="155"/>
        <end position="173"/>
    </location>
</feature>
<dbReference type="RefSeq" id="WP_255915102.1">
    <property type="nucleotide sequence ID" value="NZ_JANFQO010000013.1"/>
</dbReference>
<accession>A0ABT1QUE8</accession>
<feature type="transmembrane region" description="Helical" evidence="1">
    <location>
        <begin position="179"/>
        <end position="196"/>
    </location>
</feature>
<keyword evidence="1" id="KW-1133">Transmembrane helix</keyword>
<keyword evidence="1" id="KW-0472">Membrane</keyword>
<evidence type="ECO:0000313" key="2">
    <source>
        <dbReference type="EMBL" id="MCQ4165913.1"/>
    </source>
</evidence>
<proteinExistence type="predicted"/>
<dbReference type="Proteomes" id="UP001165498">
    <property type="component" value="Unassembled WGS sequence"/>
</dbReference>
<keyword evidence="3" id="KW-1185">Reference proteome</keyword>
<comment type="caution">
    <text evidence="2">The sequence shown here is derived from an EMBL/GenBank/DDBJ whole genome shotgun (WGS) entry which is preliminary data.</text>
</comment>
<evidence type="ECO:0000256" key="1">
    <source>
        <dbReference type="SAM" id="Phobius"/>
    </source>
</evidence>
<sequence>MSKRWWEPRGTDEPAAAWYWTALFAAVFFLAVLRSGAPAALALDDSWAAVMGWARLQDLRWGKDLLFTYGPLGYLFPRATYYPPLFDTFLLGQLLLASGYTFIFACAFRRLATAERILLALIAVLACRRQPDTLLLGTAVFALVALDDLVRRSRAAPWAWLGLGVVALMMNALGLLKFTVLPLSVLLCGVGAVLLLRERRPVAALTWVLVWLGSLALLWLGHGQSAADFPGYLQGSLEVAAGYSISMGVDSKPAIQAAGLLMLALTIALLLAWWRRETPRDLRGLALLAYLAFALFVAWRNAFTRADMWHVTFFFPLAAFVLLASWALGRWRPRRLIRYACQVFVALYAVGLVYLLVSPALYREYILGGADKLGAAVGGTLRGQHEAQYQARRAEWDLPRFRQRIGNERVDVFGCTQAVAIWNGFNYAPRPIFQSYSAYTPGLQRRNEAHYLGERAPPFVIFAMCPIDARLPASDDALALLAVLRNYRPVAAEKGYVLLQRDAAARPAPQPVLAPQRALQLGEWVDVADGASPQVLQLDYRLNLAGRLRALLLREPMLKIEVQLADGQLRSNRLVRQVAQTGFLLSPALENEAAYLRWYYGQDAYAVTRLRVVPEREGQGWLFQPQIQAAFAPAGVAPGAAADMPADMLGLVYPGINPPPLARSGGVITRGIGNGNAGDDEQPVLLMQAPAALEFAPAPGEYRLQAEFGLRKKARPEGRSCAKMGLEPGFRVERTDASGAAEVLAEQKLRIGGGAEKMDIASFSLQPGQRLRLSAADGNDGCRTAYVSRFVLTPAAP</sequence>
<feature type="transmembrane region" description="Helical" evidence="1">
    <location>
        <begin position="308"/>
        <end position="329"/>
    </location>
</feature>
<gene>
    <name evidence="2" type="ORF">NM961_14425</name>
</gene>
<protein>
    <recommendedName>
        <fullName evidence="4">4-amino-4-deoxy-L-arabinose transferase-like glycosyltransferase</fullName>
    </recommendedName>
</protein>
<dbReference type="EMBL" id="JANFQO010000013">
    <property type="protein sequence ID" value="MCQ4165913.1"/>
    <property type="molecule type" value="Genomic_DNA"/>
</dbReference>
<feature type="transmembrane region" description="Helical" evidence="1">
    <location>
        <begin position="285"/>
        <end position="302"/>
    </location>
</feature>
<feature type="transmembrane region" description="Helical" evidence="1">
    <location>
        <begin position="89"/>
        <end position="108"/>
    </location>
</feature>
<evidence type="ECO:0000313" key="3">
    <source>
        <dbReference type="Proteomes" id="UP001165498"/>
    </source>
</evidence>
<name>A0ABT1QUE8_9GAMM</name>
<keyword evidence="1" id="KW-0812">Transmembrane</keyword>
<feature type="transmembrane region" description="Helical" evidence="1">
    <location>
        <begin position="203"/>
        <end position="222"/>
    </location>
</feature>
<reference evidence="2" key="1">
    <citation type="submission" date="2022-07" db="EMBL/GenBank/DDBJ databases">
        <title>Tahibacter sp., a new gammaproteobacterium isolated from the silt sample collected at pig farm.</title>
        <authorList>
            <person name="Chen H."/>
        </authorList>
    </citation>
    <scope>NUCLEOTIDE SEQUENCE</scope>
    <source>
        <strain evidence="2">P2K</strain>
    </source>
</reference>
<feature type="transmembrane region" description="Helical" evidence="1">
    <location>
        <begin position="254"/>
        <end position="273"/>
    </location>
</feature>
<organism evidence="2 3">
    <name type="scientific">Tahibacter harae</name>
    <dbReference type="NCBI Taxonomy" id="2963937"/>
    <lineage>
        <taxon>Bacteria</taxon>
        <taxon>Pseudomonadati</taxon>
        <taxon>Pseudomonadota</taxon>
        <taxon>Gammaproteobacteria</taxon>
        <taxon>Lysobacterales</taxon>
        <taxon>Rhodanobacteraceae</taxon>
        <taxon>Tahibacter</taxon>
    </lineage>
</organism>
<evidence type="ECO:0008006" key="4">
    <source>
        <dbReference type="Google" id="ProtNLM"/>
    </source>
</evidence>